<comment type="caution">
    <text evidence="1">The sequence shown here is derived from an EMBL/GenBank/DDBJ whole genome shotgun (WGS) entry which is preliminary data.</text>
</comment>
<gene>
    <name evidence="1" type="ORF">HP438_04105</name>
</gene>
<dbReference type="EMBL" id="JABMCH010000054">
    <property type="protein sequence ID" value="NUU46157.1"/>
    <property type="molecule type" value="Genomic_DNA"/>
</dbReference>
<keyword evidence="2" id="KW-1185">Reference proteome</keyword>
<accession>A0A7Y6B481</accession>
<sequence length="181" mass="20347">MLVRVRPGAPLPVKTGHHGYGGIAVPHDRAFQRRFAALDVDGLVVHADIVDQQPDIGFSQRRVSASQLLADQIAEFGDRFLADALRSSFKLERQAARAGAQLRDVLAVLGEPLGELRVLGRHQTLLEQFQQPSYALFRFDFLPPDTIEILVPLRIRRIGFLEYGLQQFEEPIALKDTIRQD</sequence>
<evidence type="ECO:0000313" key="1">
    <source>
        <dbReference type="EMBL" id="NUU46157.1"/>
    </source>
</evidence>
<name>A0A7Y6B481_9SPHN</name>
<dbReference type="AlphaFoldDB" id="A0A7Y6B481"/>
<dbReference type="RefSeq" id="WP_175310934.1">
    <property type="nucleotide sequence ID" value="NZ_CBCRYR010000009.1"/>
</dbReference>
<evidence type="ECO:0000313" key="2">
    <source>
        <dbReference type="Proteomes" id="UP000536441"/>
    </source>
</evidence>
<reference evidence="1 2" key="1">
    <citation type="submission" date="2020-05" db="EMBL/GenBank/DDBJ databases">
        <title>Genome Sequencing of Type Strains.</title>
        <authorList>
            <person name="Lemaire J.F."/>
            <person name="Inderbitzin P."/>
            <person name="Gregorio O.A."/>
            <person name="Collins S.B."/>
            <person name="Wespe N."/>
            <person name="Knight-Connoni V."/>
        </authorList>
    </citation>
    <scope>NUCLEOTIDE SEQUENCE [LARGE SCALE GENOMIC DNA]</scope>
    <source>
        <strain evidence="1 2">DSM 100049</strain>
    </source>
</reference>
<proteinExistence type="predicted"/>
<dbReference type="Proteomes" id="UP000536441">
    <property type="component" value="Unassembled WGS sequence"/>
</dbReference>
<protein>
    <submittedName>
        <fullName evidence="1">Uncharacterized protein</fullName>
    </submittedName>
</protein>
<organism evidence="1 2">
    <name type="scientific">Sphingomonas zeae</name>
    <dbReference type="NCBI Taxonomy" id="1646122"/>
    <lineage>
        <taxon>Bacteria</taxon>
        <taxon>Pseudomonadati</taxon>
        <taxon>Pseudomonadota</taxon>
        <taxon>Alphaproteobacteria</taxon>
        <taxon>Sphingomonadales</taxon>
        <taxon>Sphingomonadaceae</taxon>
        <taxon>Sphingomonas</taxon>
    </lineage>
</organism>